<dbReference type="RefSeq" id="WP_076138595.1">
    <property type="nucleotide sequence ID" value="NZ_JARLKA010000017.1"/>
</dbReference>
<evidence type="ECO:0000313" key="3">
    <source>
        <dbReference type="Proteomes" id="UP000187323"/>
    </source>
</evidence>
<feature type="chain" id="PRO_5044199782" evidence="1">
    <location>
        <begin position="25"/>
        <end position="205"/>
    </location>
</feature>
<organism evidence="2 3">
    <name type="scientific">Paenibacillus odorifer</name>
    <dbReference type="NCBI Taxonomy" id="189426"/>
    <lineage>
        <taxon>Bacteria</taxon>
        <taxon>Bacillati</taxon>
        <taxon>Bacillota</taxon>
        <taxon>Bacilli</taxon>
        <taxon>Bacillales</taxon>
        <taxon>Paenibacillaceae</taxon>
        <taxon>Paenibacillus</taxon>
    </lineage>
</organism>
<dbReference type="EMBL" id="MPTO01000039">
    <property type="protein sequence ID" value="OME11433.1"/>
    <property type="molecule type" value="Genomic_DNA"/>
</dbReference>
<sequence>MKRIKLLTSIVLCASMVLPFSANASSLTPNDENIQIEGKKIADAYSVGDKLSEADLKFILDNAYSVENTASKAEFSVASADSWSIYGMKRNSNNTVEGEVGGSVTVDVGLISINVYGSLQANKVRGSVDSTVANYRFVAYGPISTEAPYVGKVADWTQTASGTSSASLGISKLTYANVVTYMMYPEGILTYSGGTLNVTGTATKQ</sequence>
<name>A0AB36J5Q7_9BACL</name>
<accession>A0AB36J5Q7</accession>
<dbReference type="AlphaFoldDB" id="A0AB36J5Q7"/>
<keyword evidence="1" id="KW-0732">Signal</keyword>
<evidence type="ECO:0000313" key="2">
    <source>
        <dbReference type="EMBL" id="OME11433.1"/>
    </source>
</evidence>
<reference evidence="2 3" key="1">
    <citation type="submission" date="2016-10" db="EMBL/GenBank/DDBJ databases">
        <title>Paenibacillus species isolates.</title>
        <authorList>
            <person name="Beno S.M."/>
        </authorList>
    </citation>
    <scope>NUCLEOTIDE SEQUENCE [LARGE SCALE GENOMIC DNA]</scope>
    <source>
        <strain evidence="2 3">FSL H7-0918</strain>
    </source>
</reference>
<evidence type="ECO:0000256" key="1">
    <source>
        <dbReference type="SAM" id="SignalP"/>
    </source>
</evidence>
<protein>
    <submittedName>
        <fullName evidence="2">Uncharacterized protein</fullName>
    </submittedName>
</protein>
<dbReference type="Proteomes" id="UP000187323">
    <property type="component" value="Unassembled WGS sequence"/>
</dbReference>
<proteinExistence type="predicted"/>
<feature type="signal peptide" evidence="1">
    <location>
        <begin position="1"/>
        <end position="24"/>
    </location>
</feature>
<gene>
    <name evidence="2" type="ORF">BSK47_29075</name>
</gene>
<comment type="caution">
    <text evidence="2">The sequence shown here is derived from an EMBL/GenBank/DDBJ whole genome shotgun (WGS) entry which is preliminary data.</text>
</comment>